<dbReference type="InterPro" id="IPR013783">
    <property type="entry name" value="Ig-like_fold"/>
</dbReference>
<evidence type="ECO:0000313" key="1">
    <source>
        <dbReference type="EMBL" id="VFJ51174.1"/>
    </source>
</evidence>
<dbReference type="Gene3D" id="2.60.40.10">
    <property type="entry name" value="Immunoglobulins"/>
    <property type="match status" value="1"/>
</dbReference>
<sequence>MQLFPLFAKKAKEEIRKSCTRNIDGQWRYAENVTHFDDASLKFLGWGGRHARTSLQAPGQTRSLEAPRQGEGWIFLDWKEPGDGGKVAAYRLLPETRWGGLPDRLIDIACRNGFDKIRCPAPRGRFGKLGRWAGTAMETEITLSGQPSGQRFEFHVLAMNKAGVGEASNGVLAVL</sequence>
<accession>A0A450SEX6</accession>
<evidence type="ECO:0000313" key="3">
    <source>
        <dbReference type="EMBL" id="VFK08878.1"/>
    </source>
</evidence>
<reference evidence="2" key="1">
    <citation type="submission" date="2019-02" db="EMBL/GenBank/DDBJ databases">
        <authorList>
            <person name="Gruber-Vodicka R. H."/>
            <person name="Seah K. B. B."/>
        </authorList>
    </citation>
    <scope>NUCLEOTIDE SEQUENCE</scope>
    <source>
        <strain evidence="1">BECK_BZ163</strain>
        <strain evidence="3">BECK_BZ164</strain>
        <strain evidence="2">BECK_BZ165</strain>
    </source>
</reference>
<proteinExistence type="predicted"/>
<dbReference type="EMBL" id="CAADEZ010000091">
    <property type="protein sequence ID" value="VFJ51174.1"/>
    <property type="molecule type" value="Genomic_DNA"/>
</dbReference>
<dbReference type="EMBL" id="CAADFA010000095">
    <property type="protein sequence ID" value="VFJ51293.1"/>
    <property type="molecule type" value="Genomic_DNA"/>
</dbReference>
<dbReference type="SUPFAM" id="SSF49265">
    <property type="entry name" value="Fibronectin type III"/>
    <property type="match status" value="1"/>
</dbReference>
<gene>
    <name evidence="1" type="ORF">BECKFM1743A_GA0114220_1009111</name>
    <name evidence="3" type="ORF">BECKFM1743B_GA0114221_1008410</name>
    <name evidence="2" type="ORF">BECKFM1743C_GA0114222_1009511</name>
</gene>
<evidence type="ECO:0008006" key="4">
    <source>
        <dbReference type="Google" id="ProtNLM"/>
    </source>
</evidence>
<dbReference type="InterPro" id="IPR036116">
    <property type="entry name" value="FN3_sf"/>
</dbReference>
<evidence type="ECO:0000313" key="2">
    <source>
        <dbReference type="EMBL" id="VFJ51293.1"/>
    </source>
</evidence>
<protein>
    <recommendedName>
        <fullName evidence="4">Fibronectin type III domain-containing protein</fullName>
    </recommendedName>
</protein>
<organism evidence="2">
    <name type="scientific">Candidatus Kentrum sp. FM</name>
    <dbReference type="NCBI Taxonomy" id="2126340"/>
    <lineage>
        <taxon>Bacteria</taxon>
        <taxon>Pseudomonadati</taxon>
        <taxon>Pseudomonadota</taxon>
        <taxon>Gammaproteobacteria</taxon>
        <taxon>Candidatus Kentrum</taxon>
    </lineage>
</organism>
<name>A0A450SEX6_9GAMM</name>
<dbReference type="AlphaFoldDB" id="A0A450SEX6"/>
<dbReference type="EMBL" id="CAADFL010000084">
    <property type="protein sequence ID" value="VFK08878.1"/>
    <property type="molecule type" value="Genomic_DNA"/>
</dbReference>